<accession>A0ABQ3RKK6</accession>
<evidence type="ECO:0000313" key="2">
    <source>
        <dbReference type="EMBL" id="GHI56395.1"/>
    </source>
</evidence>
<dbReference type="EMBL" id="BNEA01000015">
    <property type="protein sequence ID" value="GHI56395.1"/>
    <property type="molecule type" value="Genomic_DNA"/>
</dbReference>
<feature type="domain" description="Transposase IS701-like DDE" evidence="1">
    <location>
        <begin position="20"/>
        <end position="77"/>
    </location>
</feature>
<reference evidence="3" key="1">
    <citation type="submission" date="2023-07" db="EMBL/GenBank/DDBJ databases">
        <title>Whole genome shotgun sequence of Streptomyces achromogenes subsp. rubradiris NBRC 14000.</title>
        <authorList>
            <person name="Komaki H."/>
            <person name="Tamura T."/>
        </authorList>
    </citation>
    <scope>NUCLEOTIDE SEQUENCE [LARGE SCALE GENOMIC DNA]</scope>
    <source>
        <strain evidence="3">NBRC 14000</strain>
    </source>
</reference>
<dbReference type="InterPro" id="IPR038721">
    <property type="entry name" value="IS701-like_DDE_dom"/>
</dbReference>
<dbReference type="Pfam" id="PF13546">
    <property type="entry name" value="DDE_5"/>
    <property type="match status" value="1"/>
</dbReference>
<evidence type="ECO:0000313" key="3">
    <source>
        <dbReference type="Proteomes" id="UP000646738"/>
    </source>
</evidence>
<organism evidence="2 3">
    <name type="scientific">Streptomyces rubradiris</name>
    <name type="common">Streptomyces achromogenes subsp. rubradiris</name>
    <dbReference type="NCBI Taxonomy" id="285531"/>
    <lineage>
        <taxon>Bacteria</taxon>
        <taxon>Bacillati</taxon>
        <taxon>Actinomycetota</taxon>
        <taxon>Actinomycetes</taxon>
        <taxon>Kitasatosporales</taxon>
        <taxon>Streptomycetaceae</taxon>
        <taxon>Streptomyces</taxon>
    </lineage>
</organism>
<keyword evidence="3" id="KW-1185">Reference proteome</keyword>
<name>A0ABQ3RKK6_STRRR</name>
<proteinExistence type="predicted"/>
<evidence type="ECO:0000259" key="1">
    <source>
        <dbReference type="Pfam" id="PF13546"/>
    </source>
</evidence>
<protein>
    <recommendedName>
        <fullName evidence="1">Transposase IS701-like DDE domain-containing protein</fullName>
    </recommendedName>
</protein>
<dbReference type="Proteomes" id="UP000646738">
    <property type="component" value="Unassembled WGS sequence"/>
</dbReference>
<gene>
    <name evidence="2" type="ORF">Srubr_62410</name>
</gene>
<sequence>MDAHDVLRVRATSALFVADVFASVPREDQRAKGDRCLRGLTTDGHRESVQVMASWLPDGNEQDPQQFVNPGQAVWSASAPGRPRR</sequence>
<comment type="caution">
    <text evidence="2">The sequence shown here is derived from an EMBL/GenBank/DDBJ whole genome shotgun (WGS) entry which is preliminary data.</text>
</comment>